<dbReference type="Pfam" id="PF02733">
    <property type="entry name" value="Dak1"/>
    <property type="match status" value="1"/>
</dbReference>
<keyword evidence="4" id="KW-0808">Transferase</keyword>
<comment type="pathway">
    <text evidence="2">Polyol metabolism; glycerol fermentation; glycerone phosphate from glycerol (oxidative route): step 2/2.</text>
</comment>
<dbReference type="PROSITE" id="PS51481">
    <property type="entry name" value="DHAK"/>
    <property type="match status" value="1"/>
</dbReference>
<evidence type="ECO:0000256" key="3">
    <source>
        <dbReference type="ARBA" id="ARBA00008757"/>
    </source>
</evidence>
<comment type="caution">
    <text evidence="15">The sequence shown here is derived from an EMBL/GenBank/DDBJ whole genome shotgun (WGS) entry which is preliminary data.</text>
</comment>
<evidence type="ECO:0000259" key="14">
    <source>
        <dbReference type="PROSITE" id="PS51481"/>
    </source>
</evidence>
<evidence type="ECO:0000256" key="9">
    <source>
        <dbReference type="ARBA" id="ARBA00047974"/>
    </source>
</evidence>
<dbReference type="GO" id="GO:0005829">
    <property type="term" value="C:cytosol"/>
    <property type="evidence" value="ECO:0007669"/>
    <property type="project" value="TreeGrafter"/>
</dbReference>
<dbReference type="FunFam" id="1.25.40.340:FF:000001">
    <property type="entry name" value="Dihydroxyacetone kinase 1"/>
    <property type="match status" value="1"/>
</dbReference>
<evidence type="ECO:0008006" key="17">
    <source>
        <dbReference type="Google" id="ProtNLM"/>
    </source>
</evidence>
<keyword evidence="5" id="KW-0547">Nucleotide-binding</keyword>
<dbReference type="PANTHER" id="PTHR28629:SF4">
    <property type="entry name" value="TRIOKINASE_FMN CYCLASE"/>
    <property type="match status" value="1"/>
</dbReference>
<evidence type="ECO:0000259" key="13">
    <source>
        <dbReference type="PROSITE" id="PS51480"/>
    </source>
</evidence>
<dbReference type="GO" id="GO:0019588">
    <property type="term" value="P:anaerobic glycerol catabolic process"/>
    <property type="evidence" value="ECO:0007669"/>
    <property type="project" value="UniProtKB-UniPathway"/>
</dbReference>
<dbReference type="Gene3D" id="3.30.1180.20">
    <property type="entry name" value="Dihydroxyacetone kinase, domain 2"/>
    <property type="match status" value="1"/>
</dbReference>
<dbReference type="Pfam" id="PF02734">
    <property type="entry name" value="Dak2"/>
    <property type="match status" value="1"/>
</dbReference>
<feature type="binding site" evidence="12">
    <location>
        <position position="164"/>
    </location>
    <ligand>
        <name>substrate</name>
    </ligand>
</feature>
<dbReference type="InterPro" id="IPR012734">
    <property type="entry name" value="DhaK_ATP"/>
</dbReference>
<keyword evidence="16" id="KW-1185">Reference proteome</keyword>
<dbReference type="GO" id="GO:0050354">
    <property type="term" value="F:triokinase activity"/>
    <property type="evidence" value="ECO:0007669"/>
    <property type="project" value="UniProtKB-EC"/>
</dbReference>
<feature type="binding site" evidence="12">
    <location>
        <position position="159"/>
    </location>
    <ligand>
        <name>substrate</name>
    </ligand>
</feature>
<dbReference type="NCBIfam" id="TIGR02361">
    <property type="entry name" value="dak_ATP"/>
    <property type="match status" value="1"/>
</dbReference>
<dbReference type="EMBL" id="JAEPRA010000010">
    <property type="protein sequence ID" value="KAG2179500.1"/>
    <property type="molecule type" value="Genomic_DNA"/>
</dbReference>
<evidence type="ECO:0000256" key="8">
    <source>
        <dbReference type="ARBA" id="ARBA00022840"/>
    </source>
</evidence>
<feature type="domain" description="DhaK" evidence="14">
    <location>
        <begin position="60"/>
        <end position="396"/>
    </location>
</feature>
<evidence type="ECO:0000256" key="7">
    <source>
        <dbReference type="ARBA" id="ARBA00022798"/>
    </source>
</evidence>
<evidence type="ECO:0000256" key="11">
    <source>
        <dbReference type="PIRSR" id="PIRSR612734-1"/>
    </source>
</evidence>
<evidence type="ECO:0000256" key="4">
    <source>
        <dbReference type="ARBA" id="ARBA00022679"/>
    </source>
</evidence>
<evidence type="ECO:0000256" key="6">
    <source>
        <dbReference type="ARBA" id="ARBA00022777"/>
    </source>
</evidence>
<evidence type="ECO:0000313" key="15">
    <source>
        <dbReference type="EMBL" id="KAG2179500.1"/>
    </source>
</evidence>
<keyword evidence="6" id="KW-0418">Kinase</keyword>
<dbReference type="FunFam" id="3.30.1180.20:FF:000001">
    <property type="entry name" value="Dihydroxyacetone kinase 1"/>
    <property type="match status" value="1"/>
</dbReference>
<dbReference type="InterPro" id="IPR004007">
    <property type="entry name" value="DhaL_dom"/>
</dbReference>
<feature type="domain" description="DhaL" evidence="13">
    <location>
        <begin position="434"/>
        <end position="636"/>
    </location>
</feature>
<evidence type="ECO:0000256" key="5">
    <source>
        <dbReference type="ARBA" id="ARBA00022741"/>
    </source>
</evidence>
<evidence type="ECO:0000256" key="12">
    <source>
        <dbReference type="PIRSR" id="PIRSR612734-2"/>
    </source>
</evidence>
<organism evidence="15 16">
    <name type="scientific">Umbelopsis vinacea</name>
    <dbReference type="NCBI Taxonomy" id="44442"/>
    <lineage>
        <taxon>Eukaryota</taxon>
        <taxon>Fungi</taxon>
        <taxon>Fungi incertae sedis</taxon>
        <taxon>Mucoromycota</taxon>
        <taxon>Mucoromycotina</taxon>
        <taxon>Umbelopsidomycetes</taxon>
        <taxon>Umbelopsidales</taxon>
        <taxon>Umbelopsidaceae</taxon>
        <taxon>Umbelopsis</taxon>
    </lineage>
</organism>
<evidence type="ECO:0000256" key="10">
    <source>
        <dbReference type="ARBA" id="ARBA00048898"/>
    </source>
</evidence>
<dbReference type="AlphaFoldDB" id="A0A8H7PTB9"/>
<comment type="similarity">
    <text evidence="3">Belongs to the dihydroxyacetone kinase (DAK) family.</text>
</comment>
<reference evidence="15" key="1">
    <citation type="submission" date="2020-12" db="EMBL/GenBank/DDBJ databases">
        <title>Metabolic potential, ecology and presence of endohyphal bacteria is reflected in genomic diversity of Mucoromycotina.</title>
        <authorList>
            <person name="Muszewska A."/>
            <person name="Okrasinska A."/>
            <person name="Steczkiewicz K."/>
            <person name="Drgas O."/>
            <person name="Orlowska M."/>
            <person name="Perlinska-Lenart U."/>
            <person name="Aleksandrzak-Piekarczyk T."/>
            <person name="Szatraj K."/>
            <person name="Zielenkiewicz U."/>
            <person name="Pilsyk S."/>
            <person name="Malc E."/>
            <person name="Mieczkowski P."/>
            <person name="Kruszewska J.S."/>
            <person name="Biernat P."/>
            <person name="Pawlowska J."/>
        </authorList>
    </citation>
    <scope>NUCLEOTIDE SEQUENCE</scope>
    <source>
        <strain evidence="15">WA0000051536</strain>
    </source>
</reference>
<dbReference type="SUPFAM" id="SSF101473">
    <property type="entry name" value="DhaL-like"/>
    <property type="match status" value="1"/>
</dbReference>
<dbReference type="PANTHER" id="PTHR28629">
    <property type="entry name" value="TRIOKINASE/FMN CYCLASE"/>
    <property type="match status" value="1"/>
</dbReference>
<dbReference type="SMART" id="SM01120">
    <property type="entry name" value="Dak2"/>
    <property type="match status" value="1"/>
</dbReference>
<name>A0A8H7PTB9_9FUNG</name>
<dbReference type="OrthoDB" id="1724672at2759"/>
<dbReference type="FunFam" id="3.40.50.10440:FF:000001">
    <property type="entry name" value="Dihydroxyacetone kinase, DhaK subunit"/>
    <property type="match status" value="1"/>
</dbReference>
<dbReference type="PROSITE" id="PS51480">
    <property type="entry name" value="DHAL"/>
    <property type="match status" value="1"/>
</dbReference>
<comment type="function">
    <text evidence="1">Catalyzes both the phosphorylation of dihydroxyacetone and of glyceraldehyde.</text>
</comment>
<comment type="catalytic activity">
    <reaction evidence="9">
        <text>D-glyceraldehyde + ATP = D-glyceraldehyde 3-phosphate + ADP + H(+)</text>
        <dbReference type="Rhea" id="RHEA:13941"/>
        <dbReference type="ChEBI" id="CHEBI:15378"/>
        <dbReference type="ChEBI" id="CHEBI:17378"/>
        <dbReference type="ChEBI" id="CHEBI:30616"/>
        <dbReference type="ChEBI" id="CHEBI:59776"/>
        <dbReference type="ChEBI" id="CHEBI:456216"/>
        <dbReference type="EC" id="2.7.1.28"/>
    </reaction>
</comment>
<proteinExistence type="inferred from homology"/>
<sequence>MPVTSQHLQHLKVDGIPLLSTLTITPLVSSSTCSTRQHGIPQDWLIISNIKITVKHLMNDPKDVVIESLKGLCYTNPHLRLLENEKVVYSSDIDAIAKKQVTIISGGGAGHEPAHAAFVGENMLTGAVSGQVFASPSAGQILAALRKVRSPHGTLVIIKNYTGDCLHFGLAVERAKAEGMNIEMVVVGDDVAVGREKGGLVGRRGLAATVLVHKVAGAVAAQGGSLTQVRDAAKYVIEHSATCSVSLDHCHVPGSSSFASLGVDEMEWGTGIHNEPGAKKSGVVDVKTIVKELLFTILDENDKDRAYLNLNKENEKIVLLVNNLGGIPVLELGVVAKEAAEYLAENNIEVERIISGTFMTSLNMPGASLTLLKVPKTYGDLDFSSLLDLPVGAPGWLNNSRRGFSLDVLDHTTGLSDMSVELSNKTAGKIANPSAVADALRAGAENIIAHEPEITHYDTILGDGDCGQTLKEGSNALIAALSSIDFSSGPSAILAISDLLDTNMGGTSAAIYCIFLNALAIGLVNASCNTADQSAGSVAVWAEALKQALDSLMKYTPAREGDRTMMDVLIPFINTLHQTQSVDQAIEAAKQGAEKTKTMRAKLGRASYVNDESVKSAAVPDAGAWGLLALLTGIQKGLAQ</sequence>
<dbReference type="InterPro" id="IPR036117">
    <property type="entry name" value="DhaL_dom_sf"/>
</dbReference>
<dbReference type="Gene3D" id="1.25.40.340">
    <property type="match status" value="1"/>
</dbReference>
<comment type="catalytic activity">
    <reaction evidence="10">
        <text>dihydroxyacetone + ATP = dihydroxyacetone phosphate + ADP + H(+)</text>
        <dbReference type="Rhea" id="RHEA:15773"/>
        <dbReference type="ChEBI" id="CHEBI:15378"/>
        <dbReference type="ChEBI" id="CHEBI:16016"/>
        <dbReference type="ChEBI" id="CHEBI:30616"/>
        <dbReference type="ChEBI" id="CHEBI:57642"/>
        <dbReference type="ChEBI" id="CHEBI:456216"/>
        <dbReference type="EC" id="2.7.1.29"/>
    </reaction>
</comment>
<dbReference type="Gene3D" id="3.40.50.10440">
    <property type="entry name" value="Dihydroxyacetone kinase, domain 1"/>
    <property type="match status" value="1"/>
</dbReference>
<gene>
    <name evidence="15" type="ORF">INT44_006346</name>
</gene>
<dbReference type="GO" id="GO:0005524">
    <property type="term" value="F:ATP binding"/>
    <property type="evidence" value="ECO:0007669"/>
    <property type="project" value="UniProtKB-KW"/>
</dbReference>
<keyword evidence="8" id="KW-0067">ATP-binding</keyword>
<dbReference type="SUPFAM" id="SSF82549">
    <property type="entry name" value="DAK1/DegV-like"/>
    <property type="match status" value="1"/>
</dbReference>
<evidence type="ECO:0000313" key="16">
    <source>
        <dbReference type="Proteomes" id="UP000612746"/>
    </source>
</evidence>
<evidence type="ECO:0000256" key="2">
    <source>
        <dbReference type="ARBA" id="ARBA00004778"/>
    </source>
</evidence>
<dbReference type="Proteomes" id="UP000612746">
    <property type="component" value="Unassembled WGS sequence"/>
</dbReference>
<feature type="binding site" evidence="12">
    <location>
        <begin position="108"/>
        <end position="111"/>
    </location>
    <ligand>
        <name>substrate</name>
    </ligand>
</feature>
<dbReference type="GO" id="GO:0004371">
    <property type="term" value="F:glycerone kinase activity"/>
    <property type="evidence" value="ECO:0007669"/>
    <property type="project" value="UniProtKB-EC"/>
</dbReference>
<dbReference type="UniPathway" id="UPA00617">
    <property type="reaction ID" value="UER00669"/>
</dbReference>
<feature type="active site" description="Tele-hemiaminal-histidine intermediate" evidence="11">
    <location>
        <position position="273"/>
    </location>
</feature>
<evidence type="ECO:0000256" key="1">
    <source>
        <dbReference type="ARBA" id="ARBA00003264"/>
    </source>
</evidence>
<accession>A0A8H7PTB9</accession>
<protein>
    <recommendedName>
        <fullName evidence="17">Dihydroxyacetone kinase</fullName>
    </recommendedName>
</protein>
<keyword evidence="7" id="KW-0319">Glycerol metabolism</keyword>
<dbReference type="InterPro" id="IPR050861">
    <property type="entry name" value="Dihydroxyacetone_Kinase"/>
</dbReference>
<dbReference type="InterPro" id="IPR004006">
    <property type="entry name" value="DhaK_dom"/>
</dbReference>